<feature type="transmembrane region" description="Helical" evidence="6">
    <location>
        <begin position="357"/>
        <end position="379"/>
    </location>
</feature>
<feature type="transmembrane region" description="Helical" evidence="6">
    <location>
        <begin position="391"/>
        <end position="413"/>
    </location>
</feature>
<protein>
    <submittedName>
        <fullName evidence="8">MFS transporter</fullName>
    </submittedName>
</protein>
<feature type="transmembrane region" description="Helical" evidence="6">
    <location>
        <begin position="75"/>
        <end position="94"/>
    </location>
</feature>
<accession>A0ABS1X4E8</accession>
<dbReference type="InterPro" id="IPR020846">
    <property type="entry name" value="MFS_dom"/>
</dbReference>
<feature type="transmembrane region" description="Helical" evidence="6">
    <location>
        <begin position="137"/>
        <end position="160"/>
    </location>
</feature>
<feature type="transmembrane region" description="Helical" evidence="6">
    <location>
        <begin position="44"/>
        <end position="63"/>
    </location>
</feature>
<comment type="caution">
    <text evidence="8">The sequence shown here is derived from an EMBL/GenBank/DDBJ whole genome shotgun (WGS) entry which is preliminary data.</text>
</comment>
<name>A0ABS1X4E8_9GAMM</name>
<dbReference type="RefSeq" id="WP_203170195.1">
    <property type="nucleotide sequence ID" value="NZ_JAEVLS010000006.1"/>
</dbReference>
<evidence type="ECO:0000256" key="6">
    <source>
        <dbReference type="SAM" id="Phobius"/>
    </source>
</evidence>
<dbReference type="CDD" id="cd17319">
    <property type="entry name" value="MFS_ExuT_GudP_like"/>
    <property type="match status" value="1"/>
</dbReference>
<dbReference type="InterPro" id="IPR011701">
    <property type="entry name" value="MFS"/>
</dbReference>
<feature type="transmembrane region" description="Helical" evidence="6">
    <location>
        <begin position="6"/>
        <end position="23"/>
    </location>
</feature>
<evidence type="ECO:0000313" key="8">
    <source>
        <dbReference type="EMBL" id="MBM0108088.1"/>
    </source>
</evidence>
<keyword evidence="2 6" id="KW-0812">Transmembrane</keyword>
<comment type="subcellular location">
    <subcellularLocation>
        <location evidence="1">Membrane</location>
        <topology evidence="1">Multi-pass membrane protein</topology>
    </subcellularLocation>
</comment>
<dbReference type="PANTHER" id="PTHR11662:SF285">
    <property type="entry name" value="HEXURONATE TRANSPORTER"/>
    <property type="match status" value="1"/>
</dbReference>
<sequence>MKISGMRWLVIGLIALATVINYIDRNALAVMWPAVSEDIGADKTDYALFVTVFMIAYAIGQSLFGRVFDVIGTRLGFAVSIVVWSASIALHMLVRSSGLLTVLRFTLGISEAGNWPGATKASATWFPARERALAQGIFNSGAALGAIVSAPLVAGLYAQFGWRTTFLLIGLLGILWLLPWMWFYRADPKEHPWLSEAERRHILGDEHARGGVPTPSPSWGELLKHRQSWAVILSRFFLDPIWWLFVSWLPIYLAETFGFDVKQIGAFAWVPFVGAMLGSLSGGWLAGVLIRRGWSINATRKTVISAGGIIMMPPLLLTMSAADPMNAVLLIAVILFGFQVAINNIQTLPSDFFGGGAVGSLAGISGTAAVAGTLITTWLVPAMTAESYAPIFALAAALVPMSLVCLWLCGGVIGPVDARRSVSSTVVQEDKA</sequence>
<feature type="transmembrane region" description="Helical" evidence="6">
    <location>
        <begin position="236"/>
        <end position="254"/>
    </location>
</feature>
<feature type="transmembrane region" description="Helical" evidence="6">
    <location>
        <begin position="166"/>
        <end position="184"/>
    </location>
</feature>
<organism evidence="8 9">
    <name type="scientific">Steroidobacter gossypii</name>
    <dbReference type="NCBI Taxonomy" id="2805490"/>
    <lineage>
        <taxon>Bacteria</taxon>
        <taxon>Pseudomonadati</taxon>
        <taxon>Pseudomonadota</taxon>
        <taxon>Gammaproteobacteria</taxon>
        <taxon>Steroidobacterales</taxon>
        <taxon>Steroidobacteraceae</taxon>
        <taxon>Steroidobacter</taxon>
    </lineage>
</organism>
<dbReference type="Proteomes" id="UP000661077">
    <property type="component" value="Unassembled WGS sequence"/>
</dbReference>
<keyword evidence="4 6" id="KW-0472">Membrane</keyword>
<comment type="similarity">
    <text evidence="5">Belongs to the major facilitator superfamily. Phthalate permease family.</text>
</comment>
<evidence type="ECO:0000259" key="7">
    <source>
        <dbReference type="PROSITE" id="PS50850"/>
    </source>
</evidence>
<evidence type="ECO:0000256" key="5">
    <source>
        <dbReference type="ARBA" id="ARBA00038514"/>
    </source>
</evidence>
<feature type="transmembrane region" description="Helical" evidence="6">
    <location>
        <begin position="266"/>
        <end position="290"/>
    </location>
</feature>
<evidence type="ECO:0000256" key="4">
    <source>
        <dbReference type="ARBA" id="ARBA00023136"/>
    </source>
</evidence>
<keyword evidence="9" id="KW-1185">Reference proteome</keyword>
<evidence type="ECO:0000256" key="2">
    <source>
        <dbReference type="ARBA" id="ARBA00022692"/>
    </source>
</evidence>
<dbReference type="PROSITE" id="PS50850">
    <property type="entry name" value="MFS"/>
    <property type="match status" value="1"/>
</dbReference>
<feature type="domain" description="Major facilitator superfamily (MFS) profile" evidence="7">
    <location>
        <begin position="10"/>
        <end position="414"/>
    </location>
</feature>
<feature type="transmembrane region" description="Helical" evidence="6">
    <location>
        <begin position="327"/>
        <end position="345"/>
    </location>
</feature>
<evidence type="ECO:0000256" key="3">
    <source>
        <dbReference type="ARBA" id="ARBA00022989"/>
    </source>
</evidence>
<feature type="transmembrane region" description="Helical" evidence="6">
    <location>
        <begin position="302"/>
        <end position="321"/>
    </location>
</feature>
<dbReference type="SUPFAM" id="SSF103473">
    <property type="entry name" value="MFS general substrate transporter"/>
    <property type="match status" value="1"/>
</dbReference>
<keyword evidence="3 6" id="KW-1133">Transmembrane helix</keyword>
<dbReference type="Pfam" id="PF07690">
    <property type="entry name" value="MFS_1"/>
    <property type="match status" value="1"/>
</dbReference>
<reference evidence="8 9" key="1">
    <citation type="journal article" date="2021" name="Int. J. Syst. Evol. Microbiol.">
        <title>Steroidobacter gossypii sp. nov., isolated from soil of cotton cropping field.</title>
        <authorList>
            <person name="Huang R."/>
            <person name="Yang S."/>
            <person name="Zhen C."/>
            <person name="Liu W."/>
        </authorList>
    </citation>
    <scope>NUCLEOTIDE SEQUENCE [LARGE SCALE GENOMIC DNA]</scope>
    <source>
        <strain evidence="8 9">S1-65</strain>
    </source>
</reference>
<gene>
    <name evidence="8" type="ORF">JM946_25435</name>
</gene>
<dbReference type="InterPro" id="IPR050382">
    <property type="entry name" value="MFS_Na/Anion_cotransporter"/>
</dbReference>
<evidence type="ECO:0000313" key="9">
    <source>
        <dbReference type="Proteomes" id="UP000661077"/>
    </source>
</evidence>
<evidence type="ECO:0000256" key="1">
    <source>
        <dbReference type="ARBA" id="ARBA00004141"/>
    </source>
</evidence>
<dbReference type="EMBL" id="JAEVLS010000006">
    <property type="protein sequence ID" value="MBM0108088.1"/>
    <property type="molecule type" value="Genomic_DNA"/>
</dbReference>
<dbReference type="PANTHER" id="PTHR11662">
    <property type="entry name" value="SOLUTE CARRIER FAMILY 17"/>
    <property type="match status" value="1"/>
</dbReference>
<dbReference type="Gene3D" id="1.20.1250.20">
    <property type="entry name" value="MFS general substrate transporter like domains"/>
    <property type="match status" value="2"/>
</dbReference>
<dbReference type="InterPro" id="IPR036259">
    <property type="entry name" value="MFS_trans_sf"/>
</dbReference>
<proteinExistence type="inferred from homology"/>